<evidence type="ECO:0000256" key="6">
    <source>
        <dbReference type="ARBA" id="ARBA00022729"/>
    </source>
</evidence>
<dbReference type="Proteomes" id="UP000325302">
    <property type="component" value="Unassembled WGS sequence"/>
</dbReference>
<dbReference type="SUPFAM" id="SSF89392">
    <property type="entry name" value="Prokaryotic lipoproteins and lipoprotein localization factors"/>
    <property type="match status" value="1"/>
</dbReference>
<evidence type="ECO:0000313" key="15">
    <source>
        <dbReference type="Proteomes" id="UP000325302"/>
    </source>
</evidence>
<evidence type="ECO:0000256" key="8">
    <source>
        <dbReference type="ARBA" id="ARBA00023136"/>
    </source>
</evidence>
<protein>
    <recommendedName>
        <fullName evidence="4">Outer-membrane lipoprotein LolB</fullName>
    </recommendedName>
</protein>
<gene>
    <name evidence="14" type="primary">lolB</name>
    <name evidence="14" type="ORF">E1H14_02205</name>
</gene>
<keyword evidence="10" id="KW-0143">Chaperone</keyword>
<evidence type="ECO:0000256" key="5">
    <source>
        <dbReference type="ARBA" id="ARBA00022448"/>
    </source>
</evidence>
<dbReference type="GO" id="GO:0009279">
    <property type="term" value="C:cell outer membrane"/>
    <property type="evidence" value="ECO:0007669"/>
    <property type="project" value="UniProtKB-SubCell"/>
</dbReference>
<evidence type="ECO:0000256" key="9">
    <source>
        <dbReference type="ARBA" id="ARBA00023139"/>
    </source>
</evidence>
<evidence type="ECO:0000313" key="14">
    <source>
        <dbReference type="EMBL" id="KAA0876553.1"/>
    </source>
</evidence>
<evidence type="ECO:0000256" key="12">
    <source>
        <dbReference type="ARBA" id="ARBA00023288"/>
    </source>
</evidence>
<keyword evidence="12 14" id="KW-0449">Lipoprotein</keyword>
<accession>A0A5A9W7P5</accession>
<dbReference type="CDD" id="cd16326">
    <property type="entry name" value="LolB"/>
    <property type="match status" value="1"/>
</dbReference>
<keyword evidence="5" id="KW-0813">Transport</keyword>
<keyword evidence="9" id="KW-0564">Palmitate</keyword>
<organism evidence="14 15">
    <name type="scientific">Nitrincola tapanii</name>
    <dbReference type="NCBI Taxonomy" id="1708751"/>
    <lineage>
        <taxon>Bacteria</taxon>
        <taxon>Pseudomonadati</taxon>
        <taxon>Pseudomonadota</taxon>
        <taxon>Gammaproteobacteria</taxon>
        <taxon>Oceanospirillales</taxon>
        <taxon>Oceanospirillaceae</taxon>
        <taxon>Nitrincola</taxon>
    </lineage>
</organism>
<proteinExistence type="inferred from homology"/>
<evidence type="ECO:0000256" key="2">
    <source>
        <dbReference type="ARBA" id="ARBA00009696"/>
    </source>
</evidence>
<dbReference type="OrthoDB" id="9797618at2"/>
<comment type="caution">
    <text evidence="14">The sequence shown here is derived from an EMBL/GenBank/DDBJ whole genome shotgun (WGS) entry which is preliminary data.</text>
</comment>
<dbReference type="AlphaFoldDB" id="A0A5A9W7P5"/>
<keyword evidence="11" id="KW-0998">Cell outer membrane</keyword>
<dbReference type="EMBL" id="SMRS01000001">
    <property type="protein sequence ID" value="KAA0876553.1"/>
    <property type="molecule type" value="Genomic_DNA"/>
</dbReference>
<feature type="chain" id="PRO_5023083353" description="Outer-membrane lipoprotein LolB" evidence="13">
    <location>
        <begin position="21"/>
        <end position="194"/>
    </location>
</feature>
<evidence type="ECO:0000256" key="1">
    <source>
        <dbReference type="ARBA" id="ARBA00004459"/>
    </source>
</evidence>
<keyword evidence="6 13" id="KW-0732">Signal</keyword>
<comment type="subunit">
    <text evidence="3">Monomer.</text>
</comment>
<dbReference type="GO" id="GO:0015031">
    <property type="term" value="P:protein transport"/>
    <property type="evidence" value="ECO:0007669"/>
    <property type="project" value="UniProtKB-KW"/>
</dbReference>
<sequence>MLRFLLLVGFMLLLAGCSSLRTEAPLPENQDQRQARLLKDWQLEGRINIRQADKSESASIQWQQKDTAYLINLTAGPFNQGVARLEGRPGQVEMTVAGEDDRYVARSPEALMQGVLGWSLPVSHANWWIRGVPDPFFPFQEVVMDQGYAFHQAGWQIQIQRYQQTEQGLILPGRLRMQRESLQVTLAIHRWRLP</sequence>
<evidence type="ECO:0000256" key="11">
    <source>
        <dbReference type="ARBA" id="ARBA00023237"/>
    </source>
</evidence>
<keyword evidence="7" id="KW-0653">Protein transport</keyword>
<comment type="subcellular location">
    <subcellularLocation>
        <location evidence="1">Cell outer membrane</location>
        <topology evidence="1">Lipid-anchor</topology>
    </subcellularLocation>
</comment>
<name>A0A5A9W7P5_9GAMM</name>
<keyword evidence="15" id="KW-1185">Reference proteome</keyword>
<dbReference type="InterPro" id="IPR029046">
    <property type="entry name" value="LolA/LolB/LppX"/>
</dbReference>
<reference evidence="14 15" key="1">
    <citation type="submission" date="2019-03" db="EMBL/GenBank/DDBJ databases">
        <title>Nitrincola sp. nov. isolated from an Indian soda lake.</title>
        <authorList>
            <person name="Joshi A."/>
            <person name="Thite S.V."/>
            <person name="Joseph N."/>
            <person name="Dhotre D."/>
            <person name="Moorthy M."/>
            <person name="Shouche Y.S."/>
        </authorList>
    </citation>
    <scope>NUCLEOTIDE SEQUENCE [LARGE SCALE GENOMIC DNA]</scope>
    <source>
        <strain evidence="14 15">MEB193</strain>
    </source>
</reference>
<evidence type="ECO:0000256" key="7">
    <source>
        <dbReference type="ARBA" id="ARBA00022927"/>
    </source>
</evidence>
<evidence type="ECO:0000256" key="13">
    <source>
        <dbReference type="SAM" id="SignalP"/>
    </source>
</evidence>
<evidence type="ECO:0000256" key="10">
    <source>
        <dbReference type="ARBA" id="ARBA00023186"/>
    </source>
</evidence>
<evidence type="ECO:0000256" key="4">
    <source>
        <dbReference type="ARBA" id="ARBA00016202"/>
    </source>
</evidence>
<dbReference type="RefSeq" id="WP_149389803.1">
    <property type="nucleotide sequence ID" value="NZ_SMRS01000001.1"/>
</dbReference>
<dbReference type="PROSITE" id="PS51257">
    <property type="entry name" value="PROKAR_LIPOPROTEIN"/>
    <property type="match status" value="1"/>
</dbReference>
<feature type="signal peptide" evidence="13">
    <location>
        <begin position="1"/>
        <end position="20"/>
    </location>
</feature>
<evidence type="ECO:0000256" key="3">
    <source>
        <dbReference type="ARBA" id="ARBA00011245"/>
    </source>
</evidence>
<keyword evidence="8" id="KW-0472">Membrane</keyword>
<dbReference type="Pfam" id="PF03550">
    <property type="entry name" value="LolB"/>
    <property type="match status" value="1"/>
</dbReference>
<dbReference type="InterPro" id="IPR004565">
    <property type="entry name" value="OM_lipoprot_LolB"/>
</dbReference>
<dbReference type="NCBIfam" id="TIGR00548">
    <property type="entry name" value="lolB"/>
    <property type="match status" value="1"/>
</dbReference>
<comment type="similarity">
    <text evidence="2">Belongs to the LolB family.</text>
</comment>
<dbReference type="Gene3D" id="2.50.20.10">
    <property type="entry name" value="Lipoprotein localisation LolA/LolB/LppX"/>
    <property type="match status" value="1"/>
</dbReference>